<protein>
    <submittedName>
        <fullName evidence="2">Winged helix-turn-helix transcriptional regulator</fullName>
    </submittedName>
</protein>
<dbReference type="PANTHER" id="PTHR33164:SF43">
    <property type="entry name" value="HTH-TYPE TRANSCRIPTIONAL REPRESSOR YETL"/>
    <property type="match status" value="1"/>
</dbReference>
<gene>
    <name evidence="2" type="ORF">FGL98_19985</name>
</gene>
<feature type="domain" description="HTH marR-type" evidence="1">
    <location>
        <begin position="1"/>
        <end position="147"/>
    </location>
</feature>
<evidence type="ECO:0000313" key="3">
    <source>
        <dbReference type="Proteomes" id="UP000320244"/>
    </source>
</evidence>
<evidence type="ECO:0000259" key="1">
    <source>
        <dbReference type="PROSITE" id="PS50995"/>
    </source>
</evidence>
<dbReference type="AlphaFoldDB" id="A0A563DUY5"/>
<name>A0A563DUY5_9MICO</name>
<dbReference type="SUPFAM" id="SSF46785">
    <property type="entry name" value="Winged helix' DNA-binding domain"/>
    <property type="match status" value="1"/>
</dbReference>
<dbReference type="GO" id="GO:0006950">
    <property type="term" value="P:response to stress"/>
    <property type="evidence" value="ECO:0007669"/>
    <property type="project" value="TreeGrafter"/>
</dbReference>
<keyword evidence="3" id="KW-1185">Reference proteome</keyword>
<dbReference type="InterPro" id="IPR039422">
    <property type="entry name" value="MarR/SlyA-like"/>
</dbReference>
<accession>A0A563DUY5</accession>
<dbReference type="OrthoDB" id="9806864at2"/>
<sequence>MVVSRPKRTPMDHPSTPDAVGALRALIVSGEQFRQAIADHFGVGVTETVALSHLRVHGALTSGELAELAGLTSSTVTALVDRLEGFGLADRSAHPTDRRKIVIALTPSGKDQLDRTEEWLAAALQVPVGMDPAAVTTLLTRLAAALDQQTLQISELPPADTAPQ</sequence>
<comment type="caution">
    <text evidence="2">The sequence shown here is derived from an EMBL/GenBank/DDBJ whole genome shotgun (WGS) entry which is preliminary data.</text>
</comment>
<dbReference type="Gene3D" id="1.10.10.10">
    <property type="entry name" value="Winged helix-like DNA-binding domain superfamily/Winged helix DNA-binding domain"/>
    <property type="match status" value="1"/>
</dbReference>
<proteinExistence type="predicted"/>
<organism evidence="2 3">
    <name type="scientific">Leekyejoonella antrihumi</name>
    <dbReference type="NCBI Taxonomy" id="1660198"/>
    <lineage>
        <taxon>Bacteria</taxon>
        <taxon>Bacillati</taxon>
        <taxon>Actinomycetota</taxon>
        <taxon>Actinomycetes</taxon>
        <taxon>Micrococcales</taxon>
        <taxon>Dermacoccaceae</taxon>
        <taxon>Leekyejoonella</taxon>
    </lineage>
</organism>
<dbReference type="EMBL" id="VCQV01000036">
    <property type="protein sequence ID" value="TWP33722.1"/>
    <property type="molecule type" value="Genomic_DNA"/>
</dbReference>
<dbReference type="InterPro" id="IPR000835">
    <property type="entry name" value="HTH_MarR-typ"/>
</dbReference>
<dbReference type="Pfam" id="PF01047">
    <property type="entry name" value="MarR"/>
    <property type="match status" value="1"/>
</dbReference>
<dbReference type="GO" id="GO:0003700">
    <property type="term" value="F:DNA-binding transcription factor activity"/>
    <property type="evidence" value="ECO:0007669"/>
    <property type="project" value="InterPro"/>
</dbReference>
<reference evidence="2 3" key="1">
    <citation type="submission" date="2019-05" db="EMBL/GenBank/DDBJ databases">
        <authorList>
            <person name="Lee S.D."/>
        </authorList>
    </citation>
    <scope>NUCLEOTIDE SEQUENCE [LARGE SCALE GENOMIC DNA]</scope>
    <source>
        <strain evidence="2 3">C5-26</strain>
    </source>
</reference>
<dbReference type="InterPro" id="IPR036390">
    <property type="entry name" value="WH_DNA-bd_sf"/>
</dbReference>
<dbReference type="InterPro" id="IPR036388">
    <property type="entry name" value="WH-like_DNA-bd_sf"/>
</dbReference>
<evidence type="ECO:0000313" key="2">
    <source>
        <dbReference type="EMBL" id="TWP33722.1"/>
    </source>
</evidence>
<dbReference type="PRINTS" id="PR00598">
    <property type="entry name" value="HTHMARR"/>
</dbReference>
<reference evidence="2 3" key="2">
    <citation type="submission" date="2019-08" db="EMBL/GenBank/DDBJ databases">
        <title>Jejuicoccus antrihumi gen. nov., sp. nov., a new member of the family Dermacoccaceae isolated from a cave.</title>
        <authorList>
            <person name="Schumann P."/>
            <person name="Kim I.S."/>
        </authorList>
    </citation>
    <scope>NUCLEOTIDE SEQUENCE [LARGE SCALE GENOMIC DNA]</scope>
    <source>
        <strain evidence="2 3">C5-26</strain>
    </source>
</reference>
<dbReference type="PROSITE" id="PS50995">
    <property type="entry name" value="HTH_MARR_2"/>
    <property type="match status" value="1"/>
</dbReference>
<dbReference type="PANTHER" id="PTHR33164">
    <property type="entry name" value="TRANSCRIPTIONAL REGULATOR, MARR FAMILY"/>
    <property type="match status" value="1"/>
</dbReference>
<dbReference type="Proteomes" id="UP000320244">
    <property type="component" value="Unassembled WGS sequence"/>
</dbReference>
<dbReference type="SMART" id="SM00347">
    <property type="entry name" value="HTH_MARR"/>
    <property type="match status" value="1"/>
</dbReference>